<dbReference type="EMBL" id="KB007961">
    <property type="protein sequence ID" value="ELR18079.1"/>
    <property type="molecule type" value="Genomic_DNA"/>
</dbReference>
<dbReference type="GeneID" id="14918807"/>
<accession>L8GXX1</accession>
<feature type="repeat" description="ANK" evidence="3">
    <location>
        <begin position="336"/>
        <end position="372"/>
    </location>
</feature>
<dbReference type="PROSITE" id="PS50297">
    <property type="entry name" value="ANK_REP_REGION"/>
    <property type="match status" value="1"/>
</dbReference>
<feature type="region of interest" description="Disordered" evidence="4">
    <location>
        <begin position="540"/>
        <end position="581"/>
    </location>
</feature>
<gene>
    <name evidence="6" type="ORF">ACA1_163160</name>
</gene>
<dbReference type="VEuPathDB" id="AmoebaDB:ACA1_163160"/>
<dbReference type="Proteomes" id="UP000011083">
    <property type="component" value="Unassembled WGS sequence"/>
</dbReference>
<keyword evidence="2 3" id="KW-0040">ANK repeat</keyword>
<dbReference type="CDD" id="cd09917">
    <property type="entry name" value="F-box_SF"/>
    <property type="match status" value="1"/>
</dbReference>
<dbReference type="SMART" id="SM00248">
    <property type="entry name" value="ANK"/>
    <property type="match status" value="4"/>
</dbReference>
<evidence type="ECO:0000259" key="5">
    <source>
        <dbReference type="PROSITE" id="PS50181"/>
    </source>
</evidence>
<sequence length="581" mass="64161">MELAEHAEEHSVLRLPVEVVLEVFRWLGPESLLRAEAACRQWRAITGPGSPHGTALWRTWYEQHFGGPMPAEMKALTKLQPKPEASWRTWCLSCLRTRRRLAGRARRRRLLEWILACGHHAALRRLVAPPSPDRGVVTRLLAGGWAEPGERRTLPLMLAVLKGRDPRTIELVVELGIEVEWCVVLKAARAGAGEALFRAMARREELMMWSEPSVGGALEQAFSRSGGSMEAAFHAACEGNQGELVLYLLGQCADDNRRREVVASPHKGRTAFERACVYGWTSAFHALLPLLSPADLRRPSALDGWSPLMLALRCGDVEMARTLLDLGVPPDLDEGCSSSPLDVACRSSQSPNKIALVMLLLDYGADVDEPDLLETVCGSRSRLADEAACLLVAHGARGSNPQTIDPQGLWTACVEKVLHRRDLSPTLLSCLLDHGAVIRAGYLTELVGESRYTSYERKLEVVKLLLARQPDMVRGPLWGALLDALLEGNCRYNNRTRFIRDVLGRLFAYGAELPAAVKKGSAPRERKWNLTPHVQELLIAHGMPPPPATTTPAHHHAKPPPPQQQQGRGTKKSNGMRSQLH</sequence>
<feature type="compositionally biased region" description="Polar residues" evidence="4">
    <location>
        <begin position="566"/>
        <end position="581"/>
    </location>
</feature>
<feature type="domain" description="F-box" evidence="5">
    <location>
        <begin position="9"/>
        <end position="60"/>
    </location>
</feature>
<dbReference type="InterPro" id="IPR002110">
    <property type="entry name" value="Ankyrin_rpt"/>
</dbReference>
<dbReference type="SUPFAM" id="SSF48403">
    <property type="entry name" value="Ankyrin repeat"/>
    <property type="match status" value="1"/>
</dbReference>
<dbReference type="SUPFAM" id="SSF81383">
    <property type="entry name" value="F-box domain"/>
    <property type="match status" value="1"/>
</dbReference>
<evidence type="ECO:0000256" key="3">
    <source>
        <dbReference type="PROSITE-ProRule" id="PRU00023"/>
    </source>
</evidence>
<dbReference type="PROSITE" id="PS50181">
    <property type="entry name" value="FBOX"/>
    <property type="match status" value="1"/>
</dbReference>
<evidence type="ECO:0000256" key="4">
    <source>
        <dbReference type="SAM" id="MobiDB-lite"/>
    </source>
</evidence>
<dbReference type="KEGG" id="acan:ACA1_163160"/>
<dbReference type="InterPro" id="IPR036047">
    <property type="entry name" value="F-box-like_dom_sf"/>
</dbReference>
<evidence type="ECO:0000313" key="7">
    <source>
        <dbReference type="Proteomes" id="UP000011083"/>
    </source>
</evidence>
<evidence type="ECO:0000256" key="2">
    <source>
        <dbReference type="ARBA" id="ARBA00023043"/>
    </source>
</evidence>
<keyword evidence="1" id="KW-0677">Repeat</keyword>
<dbReference type="RefSeq" id="XP_004340098.1">
    <property type="nucleotide sequence ID" value="XM_004340050.1"/>
</dbReference>
<dbReference type="Gene3D" id="1.25.40.20">
    <property type="entry name" value="Ankyrin repeat-containing domain"/>
    <property type="match status" value="1"/>
</dbReference>
<evidence type="ECO:0000313" key="6">
    <source>
        <dbReference type="EMBL" id="ELR18079.1"/>
    </source>
</evidence>
<reference evidence="6 7" key="1">
    <citation type="journal article" date="2013" name="Genome Biol.">
        <title>Genome of Acanthamoeba castellanii highlights extensive lateral gene transfer and early evolution of tyrosine kinase signaling.</title>
        <authorList>
            <person name="Clarke M."/>
            <person name="Lohan A.J."/>
            <person name="Liu B."/>
            <person name="Lagkouvardos I."/>
            <person name="Roy S."/>
            <person name="Zafar N."/>
            <person name="Bertelli C."/>
            <person name="Schilde C."/>
            <person name="Kianianmomeni A."/>
            <person name="Burglin T.R."/>
            <person name="Frech C."/>
            <person name="Turcotte B."/>
            <person name="Kopec K.O."/>
            <person name="Synnott J.M."/>
            <person name="Choo C."/>
            <person name="Paponov I."/>
            <person name="Finkler A."/>
            <person name="Soon Heng Tan C."/>
            <person name="Hutchins A.P."/>
            <person name="Weinmeier T."/>
            <person name="Rattei T."/>
            <person name="Chu J.S."/>
            <person name="Gimenez G."/>
            <person name="Irimia M."/>
            <person name="Rigden D.J."/>
            <person name="Fitzpatrick D.A."/>
            <person name="Lorenzo-Morales J."/>
            <person name="Bateman A."/>
            <person name="Chiu C.H."/>
            <person name="Tang P."/>
            <person name="Hegemann P."/>
            <person name="Fromm H."/>
            <person name="Raoult D."/>
            <person name="Greub G."/>
            <person name="Miranda-Saavedra D."/>
            <person name="Chen N."/>
            <person name="Nash P."/>
            <person name="Ginger M.L."/>
            <person name="Horn M."/>
            <person name="Schaap P."/>
            <person name="Caler L."/>
            <person name="Loftus B."/>
        </authorList>
    </citation>
    <scope>NUCLEOTIDE SEQUENCE [LARGE SCALE GENOMIC DNA]</scope>
    <source>
        <strain evidence="6 7">Neff</strain>
    </source>
</reference>
<proteinExistence type="predicted"/>
<dbReference type="Gene3D" id="1.20.1280.50">
    <property type="match status" value="1"/>
</dbReference>
<evidence type="ECO:0000256" key="1">
    <source>
        <dbReference type="ARBA" id="ARBA00022737"/>
    </source>
</evidence>
<dbReference type="PANTHER" id="PTHR24198">
    <property type="entry name" value="ANKYRIN REPEAT AND PROTEIN KINASE DOMAIN-CONTAINING PROTEIN"/>
    <property type="match status" value="1"/>
</dbReference>
<keyword evidence="7" id="KW-1185">Reference proteome</keyword>
<dbReference type="Pfam" id="PF12937">
    <property type="entry name" value="F-box-like"/>
    <property type="match status" value="1"/>
</dbReference>
<dbReference type="OrthoDB" id="426293at2759"/>
<organism evidence="6 7">
    <name type="scientific">Acanthamoeba castellanii (strain ATCC 30010 / Neff)</name>
    <dbReference type="NCBI Taxonomy" id="1257118"/>
    <lineage>
        <taxon>Eukaryota</taxon>
        <taxon>Amoebozoa</taxon>
        <taxon>Discosea</taxon>
        <taxon>Longamoebia</taxon>
        <taxon>Centramoebida</taxon>
        <taxon>Acanthamoebidae</taxon>
        <taxon>Acanthamoeba</taxon>
    </lineage>
</organism>
<dbReference type="STRING" id="1257118.L8GXX1"/>
<dbReference type="PANTHER" id="PTHR24198:SF165">
    <property type="entry name" value="ANKYRIN REPEAT-CONTAINING PROTEIN-RELATED"/>
    <property type="match status" value="1"/>
</dbReference>
<dbReference type="Pfam" id="PF12796">
    <property type="entry name" value="Ank_2"/>
    <property type="match status" value="1"/>
</dbReference>
<dbReference type="PROSITE" id="PS50088">
    <property type="entry name" value="ANK_REPEAT"/>
    <property type="match status" value="2"/>
</dbReference>
<dbReference type="InterPro" id="IPR036770">
    <property type="entry name" value="Ankyrin_rpt-contain_sf"/>
</dbReference>
<dbReference type="AlphaFoldDB" id="L8GXX1"/>
<feature type="repeat" description="ANK" evidence="3">
    <location>
        <begin position="303"/>
        <end position="335"/>
    </location>
</feature>
<name>L8GXX1_ACACF</name>
<protein>
    <submittedName>
        <fullName evidence="6">Ankyrin repeat-containing protein</fullName>
    </submittedName>
</protein>
<dbReference type="InterPro" id="IPR001810">
    <property type="entry name" value="F-box_dom"/>
</dbReference>